<dbReference type="Proteomes" id="UP000256645">
    <property type="component" value="Unassembled WGS sequence"/>
</dbReference>
<dbReference type="InterPro" id="IPR000504">
    <property type="entry name" value="RRM_dom"/>
</dbReference>
<feature type="compositionally biased region" description="Polar residues" evidence="2">
    <location>
        <begin position="545"/>
        <end position="563"/>
    </location>
</feature>
<feature type="domain" description="RRM" evidence="3">
    <location>
        <begin position="379"/>
        <end position="453"/>
    </location>
</feature>
<dbReference type="SUPFAM" id="SSF54928">
    <property type="entry name" value="RNA-binding domain, RBD"/>
    <property type="match status" value="1"/>
</dbReference>
<reference evidence="4 5" key="1">
    <citation type="journal article" date="2018" name="IMA Fungus">
        <title>IMA Genome-F 9: Draft genome sequence of Annulohypoxylon stygium, Aspergillus mulundensis, Berkeleyomyces basicola (syn. Thielaviopsis basicola), Ceratocystis smalleyi, two Cercospora beticola strains, Coleophoma cylindrospora, Fusarium fracticaudum, Phialophora cf. hyalina, and Morchella septimelata.</title>
        <authorList>
            <person name="Wingfield B.D."/>
            <person name="Bills G.F."/>
            <person name="Dong Y."/>
            <person name="Huang W."/>
            <person name="Nel W.J."/>
            <person name="Swalarsk-Parry B.S."/>
            <person name="Vaghefi N."/>
            <person name="Wilken P.M."/>
            <person name="An Z."/>
            <person name="de Beer Z.W."/>
            <person name="De Vos L."/>
            <person name="Chen L."/>
            <person name="Duong T.A."/>
            <person name="Gao Y."/>
            <person name="Hammerbacher A."/>
            <person name="Kikkert J.R."/>
            <person name="Li Y."/>
            <person name="Li H."/>
            <person name="Li K."/>
            <person name="Li Q."/>
            <person name="Liu X."/>
            <person name="Ma X."/>
            <person name="Naidoo K."/>
            <person name="Pethybridge S.J."/>
            <person name="Sun J."/>
            <person name="Steenkamp E.T."/>
            <person name="van der Nest M.A."/>
            <person name="van Wyk S."/>
            <person name="Wingfield M.J."/>
            <person name="Xiong C."/>
            <person name="Yue Q."/>
            <person name="Zhang X."/>
        </authorList>
    </citation>
    <scope>NUCLEOTIDE SEQUENCE [LARGE SCALE GENOMIC DNA]</scope>
    <source>
        <strain evidence="4 5">BP6252</strain>
    </source>
</reference>
<dbReference type="STRING" id="1849047.A0A3D8S1K6"/>
<feature type="region of interest" description="Disordered" evidence="2">
    <location>
        <begin position="749"/>
        <end position="775"/>
    </location>
</feature>
<feature type="compositionally biased region" description="Basic and acidic residues" evidence="2">
    <location>
        <begin position="676"/>
        <end position="697"/>
    </location>
</feature>
<feature type="region of interest" description="Disordered" evidence="2">
    <location>
        <begin position="249"/>
        <end position="268"/>
    </location>
</feature>
<dbReference type="InterPro" id="IPR035979">
    <property type="entry name" value="RBD_domain_sf"/>
</dbReference>
<feature type="region of interest" description="Disordered" evidence="2">
    <location>
        <begin position="795"/>
        <end position="864"/>
    </location>
</feature>
<feature type="compositionally biased region" description="Polar residues" evidence="2">
    <location>
        <begin position="505"/>
        <end position="529"/>
    </location>
</feature>
<dbReference type="InterPro" id="IPR012677">
    <property type="entry name" value="Nucleotide-bd_a/b_plait_sf"/>
</dbReference>
<feature type="compositionally biased region" description="Polar residues" evidence="2">
    <location>
        <begin position="614"/>
        <end position="632"/>
    </location>
</feature>
<evidence type="ECO:0000259" key="3">
    <source>
        <dbReference type="PROSITE" id="PS50102"/>
    </source>
</evidence>
<keyword evidence="1" id="KW-0694">RNA-binding</keyword>
<feature type="compositionally biased region" description="Polar residues" evidence="2">
    <location>
        <begin position="576"/>
        <end position="607"/>
    </location>
</feature>
<accession>A0A3D8S1K6</accession>
<protein>
    <recommendedName>
        <fullName evidence="3">RRM domain-containing protein</fullName>
    </recommendedName>
</protein>
<dbReference type="OrthoDB" id="3941926at2759"/>
<comment type="caution">
    <text evidence="4">The sequence shown here is derived from an EMBL/GenBank/DDBJ whole genome shotgun (WGS) entry which is preliminary data.</text>
</comment>
<evidence type="ECO:0000256" key="1">
    <source>
        <dbReference type="PROSITE-ProRule" id="PRU00176"/>
    </source>
</evidence>
<organism evidence="4 5">
    <name type="scientific">Coleophoma cylindrospora</name>
    <dbReference type="NCBI Taxonomy" id="1849047"/>
    <lineage>
        <taxon>Eukaryota</taxon>
        <taxon>Fungi</taxon>
        <taxon>Dikarya</taxon>
        <taxon>Ascomycota</taxon>
        <taxon>Pezizomycotina</taxon>
        <taxon>Leotiomycetes</taxon>
        <taxon>Helotiales</taxon>
        <taxon>Dermateaceae</taxon>
        <taxon>Coleophoma</taxon>
    </lineage>
</organism>
<dbReference type="CDD" id="cd00590">
    <property type="entry name" value="RRM_SF"/>
    <property type="match status" value="1"/>
</dbReference>
<dbReference type="GO" id="GO:0003723">
    <property type="term" value="F:RNA binding"/>
    <property type="evidence" value="ECO:0007669"/>
    <property type="project" value="UniProtKB-UniRule"/>
</dbReference>
<feature type="compositionally biased region" description="Basic and acidic residues" evidence="2">
    <location>
        <begin position="294"/>
        <end position="303"/>
    </location>
</feature>
<sequence length="864" mass="97674">MLLNSLIPAAYYYAQLSPPSLPPVITVEVLHRVRFHAILSKSKMNEYSLKYPLHLFNLPHRAEAVFSTKCGKIPKKHLPSHLPAQIVHSDLDGAIVRKANALRDEFPVEIQHVKTPVLFEEIYKYFDEYDLWTEGVIFLYHVLDYIERENVQLDKEFEEMEENEIKAWVADWFQRTDEDLIVYTQKHLDLTTLFSPTDALEVQELSSRQNKILQTQLEKLRRELLARMGHSQDKEDILVEPRIDILNDSTDTGVETHSNRTSDVEGDGHNRHYNPHAPCFKSVGILAQPSSRSTSKEHKDNSEIKISQQQGRPMMYHGLSSGSMRQPVGVIPYVPYQRTPSGSVVSHDEAVEEIVTASGITLYYVNRPIDHWPPATEARTAYVGGYHEQAIRSHLLKQMFSACGTVEYIKILTGKLSAFVQFREYGGATRAIDYFDGHTMHNGEILKVAFPNSQGNGARRRNITSHNQGGSYRSSATLHITDILGVEPVYYLQNKDATREKKSRMPQNPRFNTPASTASKTSSGQNRTSTRGRHSSNFHRNNSSTKSTPAGSPTKRVTIQAKQSRAVLAEKKTPQRNETGFSRNTGSISKEQNRNSSQNRRWSTDSQTSKRKQQTIQKNVENGHATTQNSTAPIKRNSIPLQGDLEVSSEEHILRYLDHTSFDGLQISASQSKGNKLWEEHSSSKSKFEEAQDRNQKENMLSKNDVLGADQLATSAMEDDILVKGNELKEVSNLNRKSRFSKRLLQQKKKENRLSNQEPCVKKEANEATGITKNEKFHVEQDTTLSDQTLKINQNHEADGTPNKDEPNGLGDQKVKRKTMKSTGKNIPGWSLTEFADDFPPLEPPKSSSSNIADGKSPPRIQNL</sequence>
<keyword evidence="5" id="KW-1185">Reference proteome</keyword>
<evidence type="ECO:0000313" key="5">
    <source>
        <dbReference type="Proteomes" id="UP000256645"/>
    </source>
</evidence>
<dbReference type="Pfam" id="PF00076">
    <property type="entry name" value="RRM_1"/>
    <property type="match status" value="1"/>
</dbReference>
<evidence type="ECO:0000313" key="4">
    <source>
        <dbReference type="EMBL" id="RDW80165.1"/>
    </source>
</evidence>
<feature type="region of interest" description="Disordered" evidence="2">
    <location>
        <begin position="451"/>
        <end position="472"/>
    </location>
</feature>
<dbReference type="Gene3D" id="3.30.70.330">
    <property type="match status" value="1"/>
</dbReference>
<proteinExistence type="predicted"/>
<feature type="region of interest" description="Disordered" evidence="2">
    <location>
        <begin position="676"/>
        <end position="698"/>
    </location>
</feature>
<feature type="region of interest" description="Disordered" evidence="2">
    <location>
        <begin position="288"/>
        <end position="310"/>
    </location>
</feature>
<name>A0A3D8S1K6_9HELO</name>
<dbReference type="PROSITE" id="PS50102">
    <property type="entry name" value="RRM"/>
    <property type="match status" value="1"/>
</dbReference>
<feature type="compositionally biased region" description="Basic and acidic residues" evidence="2">
    <location>
        <begin position="257"/>
        <end position="268"/>
    </location>
</feature>
<evidence type="ECO:0000256" key="2">
    <source>
        <dbReference type="SAM" id="MobiDB-lite"/>
    </source>
</evidence>
<dbReference type="EMBL" id="PDLM01000004">
    <property type="protein sequence ID" value="RDW80165.1"/>
    <property type="molecule type" value="Genomic_DNA"/>
</dbReference>
<gene>
    <name evidence="4" type="ORF">BP6252_04803</name>
</gene>
<feature type="compositionally biased region" description="Basic and acidic residues" evidence="2">
    <location>
        <begin position="795"/>
        <end position="807"/>
    </location>
</feature>
<dbReference type="SMART" id="SM00360">
    <property type="entry name" value="RRM"/>
    <property type="match status" value="1"/>
</dbReference>
<feature type="region of interest" description="Disordered" evidence="2">
    <location>
        <begin position="497"/>
        <end position="639"/>
    </location>
</feature>
<dbReference type="AlphaFoldDB" id="A0A3D8S1K6"/>